<reference evidence="2" key="1">
    <citation type="submission" date="2018-02" db="EMBL/GenBank/DDBJ databases">
        <authorList>
            <person name="Cohen D.B."/>
            <person name="Kent A.D."/>
        </authorList>
    </citation>
    <scope>NUCLEOTIDE SEQUENCE</scope>
</reference>
<evidence type="ECO:0000313" key="2">
    <source>
        <dbReference type="EMBL" id="SPC88817.1"/>
    </source>
</evidence>
<accession>A0A2N9FD59</accession>
<organism evidence="2">
    <name type="scientific">Fagus sylvatica</name>
    <name type="common">Beechnut</name>
    <dbReference type="NCBI Taxonomy" id="28930"/>
    <lineage>
        <taxon>Eukaryota</taxon>
        <taxon>Viridiplantae</taxon>
        <taxon>Streptophyta</taxon>
        <taxon>Embryophyta</taxon>
        <taxon>Tracheophyta</taxon>
        <taxon>Spermatophyta</taxon>
        <taxon>Magnoliopsida</taxon>
        <taxon>eudicotyledons</taxon>
        <taxon>Gunneridae</taxon>
        <taxon>Pentapetalae</taxon>
        <taxon>rosids</taxon>
        <taxon>fabids</taxon>
        <taxon>Fagales</taxon>
        <taxon>Fagaceae</taxon>
        <taxon>Fagus</taxon>
    </lineage>
</organism>
<evidence type="ECO:0000256" key="1">
    <source>
        <dbReference type="SAM" id="MobiDB-lite"/>
    </source>
</evidence>
<protein>
    <submittedName>
        <fullName evidence="2">Uncharacterized protein</fullName>
    </submittedName>
</protein>
<gene>
    <name evidence="2" type="ORF">FSB_LOCUS16699</name>
    <name evidence="3" type="ORF">FSB_LOCUS43193</name>
</gene>
<dbReference type="EMBL" id="OIVN01001022">
    <property type="protein sequence ID" value="SPC88817.1"/>
    <property type="molecule type" value="Genomic_DNA"/>
</dbReference>
<evidence type="ECO:0000313" key="3">
    <source>
        <dbReference type="EMBL" id="SPD15311.1"/>
    </source>
</evidence>
<proteinExistence type="predicted"/>
<dbReference type="EMBL" id="OIVN01004076">
    <property type="protein sequence ID" value="SPD15311.1"/>
    <property type="molecule type" value="Genomic_DNA"/>
</dbReference>
<feature type="region of interest" description="Disordered" evidence="1">
    <location>
        <begin position="1"/>
        <end position="44"/>
    </location>
</feature>
<name>A0A2N9FD59_FAGSY</name>
<dbReference type="AlphaFoldDB" id="A0A2N9FD59"/>
<sequence length="61" mass="6840">MPSTSSPHGLTASRPRPPQSSRVTSRPHESRHQPPQIFSTEWSESIQAKISPDLTSSCRIW</sequence>